<dbReference type="Gene3D" id="1.10.443.10">
    <property type="entry name" value="Intergrase catalytic core"/>
    <property type="match status" value="1"/>
</dbReference>
<keyword evidence="3 5" id="KW-0238">DNA-binding</keyword>
<dbReference type="InterPro" id="IPR044068">
    <property type="entry name" value="CB"/>
</dbReference>
<evidence type="ECO:0000256" key="3">
    <source>
        <dbReference type="ARBA" id="ARBA00023125"/>
    </source>
</evidence>
<dbReference type="InterPro" id="IPR011010">
    <property type="entry name" value="DNA_brk_join_enz"/>
</dbReference>
<feature type="domain" description="Tyr recombinase" evidence="6">
    <location>
        <begin position="199"/>
        <end position="372"/>
    </location>
</feature>
<dbReference type="SUPFAM" id="SSF56349">
    <property type="entry name" value="DNA breaking-rejoining enzymes"/>
    <property type="match status" value="1"/>
</dbReference>
<evidence type="ECO:0000256" key="5">
    <source>
        <dbReference type="PROSITE-ProRule" id="PRU01248"/>
    </source>
</evidence>
<accession>A0ABV5H482</accession>
<sequence>MLNKHVTLKHLFIKEQQCIGLQFNADKVIQALIKELPSPKWSKEFNMVYIINNKSNINLIFEKFEGVAWINCNYFFNDRKLNSDNKTTDISWFRNRPVKKNFRTCPDEFLQKLELKKYSNSTVKNYVHSFEKFINYYKERELFSINENDIRIYLKKLVNEDKSNSYINMAINAIKFYYEMVLGMPNRFYSIERPRKESKLPKVLSKEEIITIINSTNNIKHKCIISLLYSSGLRRNELLQLKIEDIDSKRMVIRVEQAKGNKDRYTVLNKSVLEDMRKYFKIYRPKTYLFENPISGNKYSSSSVLQIVVKSAKNAGIKQRVTPHMLRHSFATHLLESGTDIRYIQLLLGHNSTKTTEIYTHVATSSFTEIKDLLS</sequence>
<feature type="domain" description="Core-binding (CB)" evidence="7">
    <location>
        <begin position="100"/>
        <end position="182"/>
    </location>
</feature>
<dbReference type="RefSeq" id="WP_290270823.1">
    <property type="nucleotide sequence ID" value="NZ_JAUFQP010000010.1"/>
</dbReference>
<evidence type="ECO:0000259" key="7">
    <source>
        <dbReference type="PROSITE" id="PS51900"/>
    </source>
</evidence>
<reference evidence="8 9" key="1">
    <citation type="submission" date="2024-09" db="EMBL/GenBank/DDBJ databases">
        <authorList>
            <person name="Sun Q."/>
            <person name="Mori K."/>
        </authorList>
    </citation>
    <scope>NUCLEOTIDE SEQUENCE [LARGE SCALE GENOMIC DNA]</scope>
    <source>
        <strain evidence="8 9">CECT 8300</strain>
    </source>
</reference>
<keyword evidence="9" id="KW-1185">Reference proteome</keyword>
<evidence type="ECO:0000313" key="9">
    <source>
        <dbReference type="Proteomes" id="UP001589590"/>
    </source>
</evidence>
<dbReference type="InterPro" id="IPR004107">
    <property type="entry name" value="Integrase_SAM-like_N"/>
</dbReference>
<dbReference type="PROSITE" id="PS51898">
    <property type="entry name" value="TYR_RECOMBINASE"/>
    <property type="match status" value="1"/>
</dbReference>
<dbReference type="CDD" id="cd01193">
    <property type="entry name" value="INT_IntI_C"/>
    <property type="match status" value="1"/>
</dbReference>
<dbReference type="EMBL" id="JBHMFA010000031">
    <property type="protein sequence ID" value="MFB9106701.1"/>
    <property type="molecule type" value="Genomic_DNA"/>
</dbReference>
<evidence type="ECO:0000259" key="6">
    <source>
        <dbReference type="PROSITE" id="PS51898"/>
    </source>
</evidence>
<protein>
    <submittedName>
        <fullName evidence="8">Site-specific tyrosine recombinase/integron integrase</fullName>
    </submittedName>
</protein>
<evidence type="ECO:0000256" key="2">
    <source>
        <dbReference type="ARBA" id="ARBA00022908"/>
    </source>
</evidence>
<evidence type="ECO:0000256" key="4">
    <source>
        <dbReference type="ARBA" id="ARBA00023172"/>
    </source>
</evidence>
<dbReference type="PROSITE" id="PS51900">
    <property type="entry name" value="CB"/>
    <property type="match status" value="1"/>
</dbReference>
<dbReference type="InterPro" id="IPR010998">
    <property type="entry name" value="Integrase_recombinase_N"/>
</dbReference>
<organism evidence="8 9">
    <name type="scientific">Algibacter miyuki</name>
    <dbReference type="NCBI Taxonomy" id="1306933"/>
    <lineage>
        <taxon>Bacteria</taxon>
        <taxon>Pseudomonadati</taxon>
        <taxon>Bacteroidota</taxon>
        <taxon>Flavobacteriia</taxon>
        <taxon>Flavobacteriales</taxon>
        <taxon>Flavobacteriaceae</taxon>
        <taxon>Algibacter</taxon>
    </lineage>
</organism>
<proteinExistence type="inferred from homology"/>
<dbReference type="InterPro" id="IPR002104">
    <property type="entry name" value="Integrase_catalytic"/>
</dbReference>
<comment type="caution">
    <text evidence="8">The sequence shown here is derived from an EMBL/GenBank/DDBJ whole genome shotgun (WGS) entry which is preliminary data.</text>
</comment>
<keyword evidence="4" id="KW-0233">DNA recombination</keyword>
<name>A0ABV5H482_9FLAO</name>
<dbReference type="Proteomes" id="UP001589590">
    <property type="component" value="Unassembled WGS sequence"/>
</dbReference>
<keyword evidence="2" id="KW-0229">DNA integration</keyword>
<dbReference type="InterPro" id="IPR050090">
    <property type="entry name" value="Tyrosine_recombinase_XerCD"/>
</dbReference>
<dbReference type="PANTHER" id="PTHR30349:SF41">
    <property type="entry name" value="INTEGRASE_RECOMBINASE PROTEIN MJ0367-RELATED"/>
    <property type="match status" value="1"/>
</dbReference>
<gene>
    <name evidence="8" type="primary">xerA</name>
    <name evidence="8" type="ORF">ACFFU1_17470</name>
</gene>
<dbReference type="InterPro" id="IPR013762">
    <property type="entry name" value="Integrase-like_cat_sf"/>
</dbReference>
<dbReference type="Pfam" id="PF13495">
    <property type="entry name" value="Phage_int_SAM_4"/>
    <property type="match status" value="1"/>
</dbReference>
<evidence type="ECO:0000256" key="1">
    <source>
        <dbReference type="ARBA" id="ARBA00008857"/>
    </source>
</evidence>
<dbReference type="PANTHER" id="PTHR30349">
    <property type="entry name" value="PHAGE INTEGRASE-RELATED"/>
    <property type="match status" value="1"/>
</dbReference>
<dbReference type="NCBIfam" id="NF040815">
    <property type="entry name" value="recomb_XerA_Arch"/>
    <property type="match status" value="1"/>
</dbReference>
<evidence type="ECO:0000313" key="8">
    <source>
        <dbReference type="EMBL" id="MFB9106701.1"/>
    </source>
</evidence>
<comment type="similarity">
    <text evidence="1">Belongs to the 'phage' integrase family.</text>
</comment>
<dbReference type="Pfam" id="PF00589">
    <property type="entry name" value="Phage_integrase"/>
    <property type="match status" value="1"/>
</dbReference>
<dbReference type="Gene3D" id="1.10.150.130">
    <property type="match status" value="1"/>
</dbReference>